<name>A0ABP1CTB3_9APHY</name>
<protein>
    <recommendedName>
        <fullName evidence="2">DUF6699 domain-containing protein</fullName>
    </recommendedName>
</protein>
<gene>
    <name evidence="3" type="ORF">GFSPODELE1_LOCUS2395</name>
</gene>
<evidence type="ECO:0000313" key="4">
    <source>
        <dbReference type="Proteomes" id="UP001497453"/>
    </source>
</evidence>
<feature type="compositionally biased region" description="Polar residues" evidence="1">
    <location>
        <begin position="1"/>
        <end position="13"/>
    </location>
</feature>
<evidence type="ECO:0000256" key="1">
    <source>
        <dbReference type="SAM" id="MobiDB-lite"/>
    </source>
</evidence>
<evidence type="ECO:0000259" key="2">
    <source>
        <dbReference type="Pfam" id="PF20415"/>
    </source>
</evidence>
<dbReference type="EMBL" id="OZ037954">
    <property type="protein sequence ID" value="CAL1698905.1"/>
    <property type="molecule type" value="Genomic_DNA"/>
</dbReference>
<dbReference type="InterPro" id="IPR046522">
    <property type="entry name" value="DUF6699"/>
</dbReference>
<feature type="region of interest" description="Disordered" evidence="1">
    <location>
        <begin position="1"/>
        <end position="80"/>
    </location>
</feature>
<organism evidence="3 4">
    <name type="scientific">Somion occarium</name>
    <dbReference type="NCBI Taxonomy" id="3059160"/>
    <lineage>
        <taxon>Eukaryota</taxon>
        <taxon>Fungi</taxon>
        <taxon>Dikarya</taxon>
        <taxon>Basidiomycota</taxon>
        <taxon>Agaricomycotina</taxon>
        <taxon>Agaricomycetes</taxon>
        <taxon>Polyporales</taxon>
        <taxon>Cerrenaceae</taxon>
        <taxon>Somion</taxon>
    </lineage>
</organism>
<proteinExistence type="predicted"/>
<dbReference type="Proteomes" id="UP001497453">
    <property type="component" value="Chromosome 11"/>
</dbReference>
<keyword evidence="4" id="KW-1185">Reference proteome</keyword>
<sequence>MDQYPNNSSSEGQSPPPLPSTRSPPSGYPSSRVSPAPHSPYLRSPSAPPPTSFSPRYFLQSQGSALHPTDSPQGVKSPENYNHRMLSTRMRPHTVPPLSGFLSPIRGFPFQGFDLGSTPVPTTAVVPSPSELNRTNIPSGRRQEQPEQDTLTAQSSLLTASCSIVKYSPESQDPIFEEINYRATVDPTLAYDFLDFVGNSPMGVWMLTEPPESLKELYYNQLVVGIVTSPFTYGVIVEKVVLRFSTRGTFPWTITVKNDLGVTVGDVVRELARTLNKQLTDDELKIMQEMVQQRRTPLPETWKLYEGTQRIDCLGAYTRFRGLSFQDIELRPACAREPRTSPDAMKEPDTSGLAATCCLVLHTAVHNNLYENRQIMDEGTVGPGPDFSPS</sequence>
<feature type="compositionally biased region" description="Polar residues" evidence="1">
    <location>
        <begin position="59"/>
        <end position="74"/>
    </location>
</feature>
<feature type="region of interest" description="Disordered" evidence="1">
    <location>
        <begin position="121"/>
        <end position="149"/>
    </location>
</feature>
<evidence type="ECO:0000313" key="3">
    <source>
        <dbReference type="EMBL" id="CAL1698905.1"/>
    </source>
</evidence>
<feature type="compositionally biased region" description="Low complexity" evidence="1">
    <location>
        <begin position="121"/>
        <end position="130"/>
    </location>
</feature>
<reference evidence="4" key="1">
    <citation type="submission" date="2024-04" db="EMBL/GenBank/DDBJ databases">
        <authorList>
            <person name="Shaw F."/>
            <person name="Minotto A."/>
        </authorList>
    </citation>
    <scope>NUCLEOTIDE SEQUENCE [LARGE SCALE GENOMIC DNA]</scope>
</reference>
<feature type="domain" description="DUF6699" evidence="2">
    <location>
        <begin position="227"/>
        <end position="324"/>
    </location>
</feature>
<accession>A0ABP1CTB3</accession>
<dbReference type="Pfam" id="PF20415">
    <property type="entry name" value="DUF6699"/>
    <property type="match status" value="1"/>
</dbReference>